<evidence type="ECO:0000313" key="1">
    <source>
        <dbReference type="EMBL" id="CAH7683804.1"/>
    </source>
</evidence>
<protein>
    <submittedName>
        <fullName evidence="1">Uncharacterized protein</fullName>
    </submittedName>
</protein>
<accession>A0AAV0BBV2</accession>
<dbReference type="EMBL" id="CALTRL010004927">
    <property type="protein sequence ID" value="CAH7683804.1"/>
    <property type="molecule type" value="Genomic_DNA"/>
</dbReference>
<proteinExistence type="predicted"/>
<dbReference type="AlphaFoldDB" id="A0AAV0BBV2"/>
<evidence type="ECO:0000313" key="2">
    <source>
        <dbReference type="Proteomes" id="UP001153365"/>
    </source>
</evidence>
<reference evidence="1" key="1">
    <citation type="submission" date="2022-06" db="EMBL/GenBank/DDBJ databases">
        <authorList>
            <consortium name="SYNGENTA / RWTH Aachen University"/>
        </authorList>
    </citation>
    <scope>NUCLEOTIDE SEQUENCE</scope>
</reference>
<comment type="caution">
    <text evidence="1">The sequence shown here is derived from an EMBL/GenBank/DDBJ whole genome shotgun (WGS) entry which is preliminary data.</text>
</comment>
<gene>
    <name evidence="1" type="ORF">PPACK8108_LOCUS17542</name>
</gene>
<organism evidence="1 2">
    <name type="scientific">Phakopsora pachyrhizi</name>
    <name type="common">Asian soybean rust disease fungus</name>
    <dbReference type="NCBI Taxonomy" id="170000"/>
    <lineage>
        <taxon>Eukaryota</taxon>
        <taxon>Fungi</taxon>
        <taxon>Dikarya</taxon>
        <taxon>Basidiomycota</taxon>
        <taxon>Pucciniomycotina</taxon>
        <taxon>Pucciniomycetes</taxon>
        <taxon>Pucciniales</taxon>
        <taxon>Phakopsoraceae</taxon>
        <taxon>Phakopsora</taxon>
    </lineage>
</organism>
<dbReference type="Proteomes" id="UP001153365">
    <property type="component" value="Unassembled WGS sequence"/>
</dbReference>
<keyword evidence="2" id="KW-1185">Reference proteome</keyword>
<name>A0AAV0BBV2_PHAPC</name>
<sequence>MLHFVSSIYFNNNQIIAPSTEGLLRVPYKIKIKNTNSSFVKNLLHEQVFLSGLLNTSTKKNYLNVDVEKRDIFGHNEVLPLVEQIPQVSGWVYVRSASKDVVNAVDSAIMKPYNLRLTPPSSLALVSMENINTGVQACIVGRIICKLNNCLHINIQSFKSPGHKRSMGG</sequence>